<dbReference type="Pfam" id="PF01979">
    <property type="entry name" value="Amidohydro_1"/>
    <property type="match status" value="1"/>
</dbReference>
<dbReference type="EMBL" id="QZCW01000002">
    <property type="protein sequence ID" value="MCW5322117.1"/>
    <property type="molecule type" value="Genomic_DNA"/>
</dbReference>
<organism evidence="2 3">
    <name type="scientific">Verminephrobacter aporrectodeae subsp. tuberculatae</name>
    <dbReference type="NCBI Taxonomy" id="1110392"/>
    <lineage>
        <taxon>Bacteria</taxon>
        <taxon>Pseudomonadati</taxon>
        <taxon>Pseudomonadota</taxon>
        <taxon>Betaproteobacteria</taxon>
        <taxon>Burkholderiales</taxon>
        <taxon>Comamonadaceae</taxon>
        <taxon>Verminephrobacter</taxon>
    </lineage>
</organism>
<dbReference type="PIRSF" id="PIRSF039004">
    <property type="entry name" value="ADE_EF_0837"/>
    <property type="match status" value="1"/>
</dbReference>
<dbReference type="InterPro" id="IPR032466">
    <property type="entry name" value="Metal_Hydrolase"/>
</dbReference>
<dbReference type="NCBIfam" id="NF006689">
    <property type="entry name" value="PRK09237.1"/>
    <property type="match status" value="1"/>
</dbReference>
<dbReference type="Gene3D" id="2.30.40.10">
    <property type="entry name" value="Urease, subunit C, domain 1"/>
    <property type="match status" value="1"/>
</dbReference>
<dbReference type="InterPro" id="IPR006680">
    <property type="entry name" value="Amidohydro-rel"/>
</dbReference>
<name>A0ABT3KVU7_9BURK</name>
<evidence type="ECO:0000259" key="1">
    <source>
        <dbReference type="Pfam" id="PF01979"/>
    </source>
</evidence>
<dbReference type="SUPFAM" id="SSF51556">
    <property type="entry name" value="Metallo-dependent hydrolases"/>
    <property type="match status" value="1"/>
</dbReference>
<comment type="caution">
    <text evidence="2">The sequence shown here is derived from an EMBL/GenBank/DDBJ whole genome shotgun (WGS) entry which is preliminary data.</text>
</comment>
<protein>
    <submittedName>
        <fullName evidence="2">Amidohydrolase/deacetylase family metallohydrolase</fullName>
    </submittedName>
</protein>
<feature type="domain" description="Amidohydrolase-related" evidence="1">
    <location>
        <begin position="63"/>
        <end position="349"/>
    </location>
</feature>
<proteinExistence type="predicted"/>
<dbReference type="Proteomes" id="UP001208935">
    <property type="component" value="Unassembled WGS sequence"/>
</dbReference>
<keyword evidence="3" id="KW-1185">Reference proteome</keyword>
<dbReference type="InterPro" id="IPR020043">
    <property type="entry name" value="Deacetylase_Atu3266-like"/>
</dbReference>
<gene>
    <name evidence="2" type="ORF">D5039_13455</name>
</gene>
<reference evidence="3" key="1">
    <citation type="submission" date="2023-07" db="EMBL/GenBank/DDBJ databases">
        <title>Verminephrobacter genomes.</title>
        <authorList>
            <person name="Lund M.B."/>
        </authorList>
    </citation>
    <scope>NUCLEOTIDE SEQUENCE [LARGE SCALE GENOMIC DNA]</scope>
    <source>
        <strain evidence="3">AtM5-05</strain>
    </source>
</reference>
<evidence type="ECO:0000313" key="2">
    <source>
        <dbReference type="EMBL" id="MCW5322117.1"/>
    </source>
</evidence>
<sequence>MTHTSSSAQPLLLTNVRPVAFAAAPAGGPLDILVGTDGCIAAVGSGLPVPAGVRQINGKGTWISPGWIDLHAHVWRGGTDVSIDPSQCGLACGVTTIVDAGSAGEASFAGFREFIIEKSRERVLAFLNIGSIGLVACSRVSELIDVRSIDIDRTIACVNAHRDVIVGIKVRSSGSISGTWGLTALKIAKKVGKLTNLPLMVHIGEPPPLYDEVLDVVGPGDVITHCFNGKAGGSLNDDELIELAKRCANEGVRLDIGHGAASFSFRTAELAIQRGLLPFSISTDLHVRSLEHGVWDLATTMSKLLELGMPFEAMVNAVTSGPASVVGLPTQVRLEAGTKAEFTLFDLVDGRLDVVDAMGARATLRRIVEPRWAVLGAEALAASRLQPPPHAAPNFTCIHCGGAQKP</sequence>
<evidence type="ECO:0000313" key="3">
    <source>
        <dbReference type="Proteomes" id="UP001208935"/>
    </source>
</evidence>
<dbReference type="Gene3D" id="3.20.20.140">
    <property type="entry name" value="Metal-dependent hydrolases"/>
    <property type="match status" value="1"/>
</dbReference>
<dbReference type="InterPro" id="IPR011059">
    <property type="entry name" value="Metal-dep_hydrolase_composite"/>
</dbReference>
<accession>A0ABT3KVU7</accession>
<dbReference type="PANTHER" id="PTHR42717">
    <property type="entry name" value="DIHYDROOROTASE-RELATED"/>
    <property type="match status" value="1"/>
</dbReference>
<dbReference type="SUPFAM" id="SSF51338">
    <property type="entry name" value="Composite domain of metallo-dependent hydrolases"/>
    <property type="match status" value="2"/>
</dbReference>
<dbReference type="PANTHER" id="PTHR42717:SF1">
    <property type="entry name" value="IMIDAZOLONEPROPIONASE AND RELATED AMIDOHYDROLASES"/>
    <property type="match status" value="1"/>
</dbReference>